<organism evidence="7 8">
    <name type="scientific">Candidatus Eubacterium faecale</name>
    <dbReference type="NCBI Taxonomy" id="2838568"/>
    <lineage>
        <taxon>Bacteria</taxon>
        <taxon>Bacillati</taxon>
        <taxon>Bacillota</taxon>
        <taxon>Clostridia</taxon>
        <taxon>Eubacteriales</taxon>
        <taxon>Eubacteriaceae</taxon>
        <taxon>Eubacterium</taxon>
    </lineage>
</organism>
<sequence>MQKIFAADFDIKPGFDVSEKLIDLFDHIKNIEGEKTVIFEKGEYYIAADRCQKHKLFITNTVSESEYKEHELPHMQSVAFYLSDIRDLVVDGAGSTWIIDGKITNIAAERCDNLTIKNIEIRHKSPDMHELKVLKKDMFRVDFQADTDSSIQFAGGKPYFCGTDYRLRADENAAKAFWTGLVRQNTPNQIKRTQHPLFTAVRYKDLGNNRIRAYFPCMARFKAGDRFYIYDARRLHAGIFINACSSVTLDHIKQRFNYSLAFVAQSSSDLTVKNCEFSPGSGPLKIASMADFMQICMCRGKVCVENNLFEGAGDDCVNVHGIHFKIVKTNNDQVTVRFMHPQSYGFNPLKTGDRIVFVDPQTLLSSGSAVIQSSDLLNPYEIRLTLDTCVHAKTGMVIEDTDACPDFDFVNNTVNRIITRGILITTRGKVNIKNNHFISTTMSGVLLSDDAKSWYESGPCRDVTIENNNFDYCGADVILIKPENAKYKGAVHKNIRIKSNCFKKYNGHAVSAKDTDSILIKENQYANGFMKMKNCNHVTADHNVKRNF</sequence>
<comment type="caution">
    <text evidence="7">The sequence shown here is derived from an EMBL/GenBank/DDBJ whole genome shotgun (WGS) entry which is preliminary data.</text>
</comment>
<dbReference type="AlphaFoldDB" id="A0A9D2MKJ1"/>
<evidence type="ECO:0000313" key="8">
    <source>
        <dbReference type="Proteomes" id="UP000823877"/>
    </source>
</evidence>
<evidence type="ECO:0000256" key="3">
    <source>
        <dbReference type="ARBA" id="ARBA00022737"/>
    </source>
</evidence>
<dbReference type="SMART" id="SM00710">
    <property type="entry name" value="PbH1"/>
    <property type="match status" value="5"/>
</dbReference>
<proteinExistence type="predicted"/>
<dbReference type="GO" id="GO:0004557">
    <property type="term" value="F:alpha-galactosidase activity"/>
    <property type="evidence" value="ECO:0007669"/>
    <property type="project" value="UniProtKB-EC"/>
</dbReference>
<keyword evidence="4" id="KW-0378">Hydrolase</keyword>
<dbReference type="InterPro" id="IPR012334">
    <property type="entry name" value="Pectin_lyas_fold"/>
</dbReference>
<evidence type="ECO:0000313" key="7">
    <source>
        <dbReference type="EMBL" id="HJB75228.1"/>
    </source>
</evidence>
<evidence type="ECO:0000256" key="5">
    <source>
        <dbReference type="ARBA" id="ARBA00023295"/>
    </source>
</evidence>
<reference evidence="7" key="2">
    <citation type="submission" date="2021-04" db="EMBL/GenBank/DDBJ databases">
        <authorList>
            <person name="Gilroy R."/>
        </authorList>
    </citation>
    <scope>NUCLEOTIDE SEQUENCE</scope>
    <source>
        <strain evidence="7">CHK188-16595</strain>
    </source>
</reference>
<keyword evidence="3" id="KW-0677">Repeat</keyword>
<dbReference type="InterPro" id="IPR011050">
    <property type="entry name" value="Pectin_lyase_fold/virulence"/>
</dbReference>
<dbReference type="InterPro" id="IPR056441">
    <property type="entry name" value="Beta-barrel_GLAA-B_II"/>
</dbReference>
<dbReference type="Proteomes" id="UP000823877">
    <property type="component" value="Unassembled WGS sequence"/>
</dbReference>
<name>A0A9D2MKJ1_9FIRM</name>
<dbReference type="EMBL" id="DWXN01000012">
    <property type="protein sequence ID" value="HJB75228.1"/>
    <property type="molecule type" value="Genomic_DNA"/>
</dbReference>
<evidence type="ECO:0000256" key="4">
    <source>
        <dbReference type="ARBA" id="ARBA00022801"/>
    </source>
</evidence>
<accession>A0A9D2MKJ1</accession>
<reference evidence="7" key="1">
    <citation type="journal article" date="2021" name="PeerJ">
        <title>Extensive microbial diversity within the chicken gut microbiome revealed by metagenomics and culture.</title>
        <authorList>
            <person name="Gilroy R."/>
            <person name="Ravi A."/>
            <person name="Getino M."/>
            <person name="Pursley I."/>
            <person name="Horton D.L."/>
            <person name="Alikhan N.F."/>
            <person name="Baker D."/>
            <person name="Gharbi K."/>
            <person name="Hall N."/>
            <person name="Watson M."/>
            <person name="Adriaenssens E.M."/>
            <person name="Foster-Nyarko E."/>
            <person name="Jarju S."/>
            <person name="Secka A."/>
            <person name="Antonio M."/>
            <person name="Oren A."/>
            <person name="Chaudhuri R.R."/>
            <person name="La Ragione R."/>
            <person name="Hildebrand F."/>
            <person name="Pallen M.J."/>
        </authorList>
    </citation>
    <scope>NUCLEOTIDE SEQUENCE</scope>
    <source>
        <strain evidence="7">CHK188-16595</strain>
    </source>
</reference>
<dbReference type="Gene3D" id="2.160.20.10">
    <property type="entry name" value="Single-stranded right-handed beta-helix, Pectin lyase-like"/>
    <property type="match status" value="1"/>
</dbReference>
<dbReference type="InterPro" id="IPR006626">
    <property type="entry name" value="PbH1"/>
</dbReference>
<comment type="catalytic activity">
    <reaction evidence="2">
        <text>Hydrolysis of terminal, non-reducing branched (1-&gt;3)-alpha-D-galactosidic residues, producing free D-galactose.</text>
        <dbReference type="EC" id="3.2.1.n1"/>
    </reaction>
</comment>
<protein>
    <submittedName>
        <fullName evidence="7">Right-handed parallel beta-helix repeat-containing protein</fullName>
    </submittedName>
</protein>
<evidence type="ECO:0000259" key="6">
    <source>
        <dbReference type="Pfam" id="PF23764"/>
    </source>
</evidence>
<gene>
    <name evidence="7" type="ORF">IAA37_06095</name>
</gene>
<evidence type="ECO:0000256" key="1">
    <source>
        <dbReference type="ARBA" id="ARBA00001255"/>
    </source>
</evidence>
<dbReference type="SUPFAM" id="SSF51126">
    <property type="entry name" value="Pectin lyase-like"/>
    <property type="match status" value="1"/>
</dbReference>
<evidence type="ECO:0000256" key="2">
    <source>
        <dbReference type="ARBA" id="ARBA00001271"/>
    </source>
</evidence>
<comment type="catalytic activity">
    <reaction evidence="1">
        <text>Hydrolysis of terminal, non-reducing alpha-D-galactose residues in alpha-D-galactosides, including galactose oligosaccharides, galactomannans and galactolipids.</text>
        <dbReference type="EC" id="3.2.1.22"/>
    </reaction>
</comment>
<feature type="domain" description="GLAA-B beta-barrel" evidence="6">
    <location>
        <begin position="333"/>
        <end position="388"/>
    </location>
</feature>
<keyword evidence="5" id="KW-0326">Glycosidase</keyword>
<dbReference type="Pfam" id="PF23764">
    <property type="entry name" value="Beta-barrel_GLAA-B_II"/>
    <property type="match status" value="1"/>
</dbReference>